<dbReference type="SUPFAM" id="SSF56112">
    <property type="entry name" value="Protein kinase-like (PK-like)"/>
    <property type="match status" value="1"/>
</dbReference>
<evidence type="ECO:0000256" key="7">
    <source>
        <dbReference type="ARBA" id="ARBA00023180"/>
    </source>
</evidence>
<organism evidence="9">
    <name type="scientific">Salix viminalis</name>
    <name type="common">Common osier</name>
    <name type="synonym">Basket willow</name>
    <dbReference type="NCBI Taxonomy" id="40686"/>
    <lineage>
        <taxon>Eukaryota</taxon>
        <taxon>Viridiplantae</taxon>
        <taxon>Streptophyta</taxon>
        <taxon>Embryophyta</taxon>
        <taxon>Tracheophyta</taxon>
        <taxon>Spermatophyta</taxon>
        <taxon>Magnoliopsida</taxon>
        <taxon>eudicotyledons</taxon>
        <taxon>Gunneridae</taxon>
        <taxon>Pentapetalae</taxon>
        <taxon>rosids</taxon>
        <taxon>fabids</taxon>
        <taxon>Malpighiales</taxon>
        <taxon>Salicaceae</taxon>
        <taxon>Saliceae</taxon>
        <taxon>Salix</taxon>
    </lineage>
</organism>
<evidence type="ECO:0000256" key="1">
    <source>
        <dbReference type="ARBA" id="ARBA00004479"/>
    </source>
</evidence>
<accession>A0A6N2LBF4</accession>
<name>A0A6N2LBF4_SALVM</name>
<keyword evidence="2" id="KW-0723">Serine/threonine-protein kinase</keyword>
<keyword evidence="3" id="KW-0812">Transmembrane</keyword>
<keyword evidence="7" id="KW-0325">Glycoprotein</keyword>
<dbReference type="PANTHER" id="PTHR27009">
    <property type="entry name" value="RUST RESISTANCE KINASE LR10-RELATED"/>
    <property type="match status" value="1"/>
</dbReference>
<gene>
    <name evidence="9" type="ORF">SVIM_LOCUS208530</name>
</gene>
<evidence type="ECO:0000256" key="3">
    <source>
        <dbReference type="ARBA" id="ARBA00022692"/>
    </source>
</evidence>
<dbReference type="PROSITE" id="PS50011">
    <property type="entry name" value="PROTEIN_KINASE_DOM"/>
    <property type="match status" value="1"/>
</dbReference>
<dbReference type="InterPro" id="IPR011009">
    <property type="entry name" value="Kinase-like_dom_sf"/>
</dbReference>
<dbReference type="GO" id="GO:0005524">
    <property type="term" value="F:ATP binding"/>
    <property type="evidence" value="ECO:0007669"/>
    <property type="project" value="InterPro"/>
</dbReference>
<dbReference type="GO" id="GO:0004674">
    <property type="term" value="F:protein serine/threonine kinase activity"/>
    <property type="evidence" value="ECO:0007669"/>
    <property type="project" value="UniProtKB-KW"/>
</dbReference>
<dbReference type="AlphaFoldDB" id="A0A6N2LBF4"/>
<evidence type="ECO:0000313" key="9">
    <source>
        <dbReference type="EMBL" id="VFU38350.1"/>
    </source>
</evidence>
<dbReference type="InterPro" id="IPR000719">
    <property type="entry name" value="Prot_kinase_dom"/>
</dbReference>
<evidence type="ECO:0000256" key="5">
    <source>
        <dbReference type="ARBA" id="ARBA00022989"/>
    </source>
</evidence>
<dbReference type="Gene3D" id="1.10.510.10">
    <property type="entry name" value="Transferase(Phosphotransferase) domain 1"/>
    <property type="match status" value="1"/>
</dbReference>
<comment type="subcellular location">
    <subcellularLocation>
        <location evidence="1">Membrane</location>
        <topology evidence="1">Single-pass type I membrane protein</topology>
    </subcellularLocation>
</comment>
<keyword evidence="4" id="KW-0732">Signal</keyword>
<dbReference type="GO" id="GO:0016020">
    <property type="term" value="C:membrane"/>
    <property type="evidence" value="ECO:0007669"/>
    <property type="project" value="UniProtKB-SubCell"/>
</dbReference>
<sequence length="134" mass="15105">MTSWSRDRLRIGVARGLEYLHRGCNTGFVHSDIEPHNIPLDADFRPKISGFGLAKPCTNEGEHCNNKKKGFLEFETGEQTDIARQIAIVGLWCIQTNPADRPSISKVAEMLEGPHQSLSCILLQDYFHIHPLNH</sequence>
<proteinExistence type="predicted"/>
<dbReference type="EMBL" id="CAADRP010001391">
    <property type="protein sequence ID" value="VFU38350.1"/>
    <property type="molecule type" value="Genomic_DNA"/>
</dbReference>
<keyword evidence="2" id="KW-0808">Transferase</keyword>
<evidence type="ECO:0000256" key="2">
    <source>
        <dbReference type="ARBA" id="ARBA00022527"/>
    </source>
</evidence>
<dbReference type="InterPro" id="IPR045874">
    <property type="entry name" value="LRK10/LRL21-25-like"/>
</dbReference>
<evidence type="ECO:0000256" key="6">
    <source>
        <dbReference type="ARBA" id="ARBA00023136"/>
    </source>
</evidence>
<feature type="domain" description="Protein kinase" evidence="8">
    <location>
        <begin position="1"/>
        <end position="134"/>
    </location>
</feature>
<keyword evidence="2" id="KW-0418">Kinase</keyword>
<keyword evidence="5" id="KW-1133">Transmembrane helix</keyword>
<evidence type="ECO:0000259" key="8">
    <source>
        <dbReference type="PROSITE" id="PS50011"/>
    </source>
</evidence>
<dbReference type="InterPro" id="IPR001245">
    <property type="entry name" value="Ser-Thr/Tyr_kinase_cat_dom"/>
</dbReference>
<protein>
    <recommendedName>
        <fullName evidence="8">Protein kinase domain-containing protein</fullName>
    </recommendedName>
</protein>
<evidence type="ECO:0000256" key="4">
    <source>
        <dbReference type="ARBA" id="ARBA00022729"/>
    </source>
</evidence>
<reference evidence="9" key="1">
    <citation type="submission" date="2019-03" db="EMBL/GenBank/DDBJ databases">
        <authorList>
            <person name="Mank J."/>
            <person name="Almeida P."/>
        </authorList>
    </citation>
    <scope>NUCLEOTIDE SEQUENCE</scope>
    <source>
        <strain evidence="9">78183</strain>
    </source>
</reference>
<dbReference type="Pfam" id="PF07714">
    <property type="entry name" value="PK_Tyr_Ser-Thr"/>
    <property type="match status" value="1"/>
</dbReference>
<keyword evidence="6" id="KW-0472">Membrane</keyword>